<protein>
    <submittedName>
        <fullName evidence="6">Glycosyl transferase family 1</fullName>
    </submittedName>
</protein>
<evidence type="ECO:0000256" key="3">
    <source>
        <dbReference type="ARBA" id="ARBA00022679"/>
    </source>
</evidence>
<dbReference type="Gene3D" id="3.40.50.2000">
    <property type="entry name" value="Glycogen Phosphorylase B"/>
    <property type="match status" value="2"/>
</dbReference>
<sequence>MSGRVHQILHISTGAELGGAERVVLDLARGLNRERFHVHVLVPRLGRLAEALHAAGISTLVVGYWGRGHRLGRYSSWREYASALRSLPHVARTIRALARFVNETPIELVHAHGIKAQAFSAGLAPFVRARIIWHVHDFLRHRKFWWGFQALGRRIPDLLLVPSRAVAREFANWENVLVIPNGVDLRHFSPSPSQRAGGPRRVGMIGALAPWKGHEVFLQAAERVSRVLPDVEFLVVGDEIYDTTGHQGFRRRLEQEAVRRGLAWRVRFTGFRADIAAILRELNIVVHCSLDPEPFGRVLIEAMACGVPVIATRGGATEEIVREGETGLLVPPGDAERLAEAILALLRDRQRSTQMGRSARAWVEGAFDVRAQIRRIEELYDSLLC</sequence>
<feature type="domain" description="Glycosyltransferase subfamily 4-like N-terminal" evidence="5">
    <location>
        <begin position="18"/>
        <end position="186"/>
    </location>
</feature>
<dbReference type="PANTHER" id="PTHR12526:SF640">
    <property type="entry name" value="COLANIC ACID BIOSYNTHESIS GLYCOSYLTRANSFERASE WCAL-RELATED"/>
    <property type="match status" value="1"/>
</dbReference>
<dbReference type="GO" id="GO:0016757">
    <property type="term" value="F:glycosyltransferase activity"/>
    <property type="evidence" value="ECO:0007669"/>
    <property type="project" value="UniProtKB-KW"/>
</dbReference>
<evidence type="ECO:0000256" key="2">
    <source>
        <dbReference type="ARBA" id="ARBA00022676"/>
    </source>
</evidence>
<dbReference type="AlphaFoldDB" id="H5SIV1"/>
<evidence type="ECO:0000256" key="1">
    <source>
        <dbReference type="ARBA" id="ARBA00009481"/>
    </source>
</evidence>
<dbReference type="CDD" id="cd03801">
    <property type="entry name" value="GT4_PimA-like"/>
    <property type="match status" value="1"/>
</dbReference>
<feature type="domain" description="Glycosyl transferase family 1" evidence="4">
    <location>
        <begin position="193"/>
        <end position="362"/>
    </location>
</feature>
<keyword evidence="2" id="KW-0328">Glycosyltransferase</keyword>
<dbReference type="InterPro" id="IPR028098">
    <property type="entry name" value="Glyco_trans_4-like_N"/>
</dbReference>
<reference evidence="6" key="1">
    <citation type="journal article" date="2005" name="Environ. Microbiol.">
        <title>Genetic and functional properties of uncultivated thermophilic crenarchaeotes from a subsurface gold mine as revealed by analysis of genome fragments.</title>
        <authorList>
            <person name="Nunoura T."/>
            <person name="Hirayama H."/>
            <person name="Takami H."/>
            <person name="Oida H."/>
            <person name="Nishi S."/>
            <person name="Shimamura S."/>
            <person name="Suzuki Y."/>
            <person name="Inagaki F."/>
            <person name="Takai K."/>
            <person name="Nealson K.H."/>
            <person name="Horikoshi K."/>
        </authorList>
    </citation>
    <scope>NUCLEOTIDE SEQUENCE</scope>
</reference>
<organism evidence="6">
    <name type="scientific">uncultured Acidobacteriota bacterium</name>
    <dbReference type="NCBI Taxonomy" id="171953"/>
    <lineage>
        <taxon>Bacteria</taxon>
        <taxon>Pseudomonadati</taxon>
        <taxon>Acidobacteriota</taxon>
        <taxon>environmental samples</taxon>
    </lineage>
</organism>
<gene>
    <name evidence="6" type="ORF">HGMM_F34F02C24</name>
</gene>
<proteinExistence type="inferred from homology"/>
<reference evidence="6" key="2">
    <citation type="journal article" date="2012" name="PLoS ONE">
        <title>A Deeply Branching Thermophilic Bacterium with an Ancient Acetyl-CoA Pathway Dominates a Subsurface Ecosystem.</title>
        <authorList>
            <person name="Takami H."/>
            <person name="Noguchi H."/>
            <person name="Takaki Y."/>
            <person name="Uchiyama I."/>
            <person name="Toyoda A."/>
            <person name="Nishi S."/>
            <person name="Chee G.-J."/>
            <person name="Arai W."/>
            <person name="Nunoura T."/>
            <person name="Itoh T."/>
            <person name="Hattori M."/>
            <person name="Takai K."/>
        </authorList>
    </citation>
    <scope>NUCLEOTIDE SEQUENCE</scope>
</reference>
<keyword evidence="3 6" id="KW-0808">Transferase</keyword>
<dbReference type="PANTHER" id="PTHR12526">
    <property type="entry name" value="GLYCOSYLTRANSFERASE"/>
    <property type="match status" value="1"/>
</dbReference>
<dbReference type="EMBL" id="AP011737">
    <property type="protein sequence ID" value="BAL56087.1"/>
    <property type="molecule type" value="Genomic_DNA"/>
</dbReference>
<dbReference type="SUPFAM" id="SSF53756">
    <property type="entry name" value="UDP-Glycosyltransferase/glycogen phosphorylase"/>
    <property type="match status" value="1"/>
</dbReference>
<name>H5SIV1_9BACT</name>
<evidence type="ECO:0000259" key="4">
    <source>
        <dbReference type="Pfam" id="PF00534"/>
    </source>
</evidence>
<accession>H5SIV1</accession>
<dbReference type="Pfam" id="PF00534">
    <property type="entry name" value="Glycos_transf_1"/>
    <property type="match status" value="1"/>
</dbReference>
<evidence type="ECO:0000259" key="5">
    <source>
        <dbReference type="Pfam" id="PF13439"/>
    </source>
</evidence>
<comment type="similarity">
    <text evidence="1">Belongs to the glycosyltransferase group 1 family. Glycosyltransferase 4 subfamily.</text>
</comment>
<dbReference type="InterPro" id="IPR001296">
    <property type="entry name" value="Glyco_trans_1"/>
</dbReference>
<evidence type="ECO:0000313" key="6">
    <source>
        <dbReference type="EMBL" id="BAL56087.1"/>
    </source>
</evidence>
<dbReference type="Pfam" id="PF13439">
    <property type="entry name" value="Glyco_transf_4"/>
    <property type="match status" value="1"/>
</dbReference>